<dbReference type="Pfam" id="PF16927">
    <property type="entry name" value="HisKA_7TM"/>
    <property type="match status" value="1"/>
</dbReference>
<dbReference type="InterPro" id="IPR035965">
    <property type="entry name" value="PAS-like_dom_sf"/>
</dbReference>
<feature type="transmembrane region" description="Helical" evidence="1">
    <location>
        <begin position="174"/>
        <end position="195"/>
    </location>
</feature>
<sequence>MHELVHVVSLLAAGVAACCGALVWRRRRSSPLATSLALMMFGGASWALAAGLAGLATTGTARLALNYAVYPGVALSVAALFWYFLVLAGYGRLLTRRTVALLSIQPAILILVIVTDPWHHLFYARAGLDAAGTFTIVTGPLYWVHVAYSYPLLLIGLAALVGAMRRAVAGHRRVYAEVLAGSLLPLVGNAVTIAVSPGAPSVDLTPVLFLATAAWWLRIEGRGTPQRLVPIAARQVIGALDDSILVLDPDGRLVDANPAGRAFVGRVSAQHRLATPIGAHWNDVVGPEIATLVARVALQTFPLPDGSVVEVRANEITGDDGTNLGRVILIRDVTEVERLRSELVIQASHDPLTGLHNRRHFDLSLAEAMRLATADADPLSVVMIDVDRFKTVNDSRGHAVGDRVLVDVAHTLARDTRVDDLVVRYGGDEFMILLPRTTEAVAAERAAAWRLACAALSFTSVGEPFGVTISAGVAQMPAGATPDEFLHRADKALYQAKSAGRDAVAVA</sequence>
<dbReference type="RefSeq" id="WP_227423309.1">
    <property type="nucleotide sequence ID" value="NZ_CP071868.1"/>
</dbReference>
<dbReference type="InterPro" id="IPR050469">
    <property type="entry name" value="Diguanylate_Cyclase"/>
</dbReference>
<evidence type="ECO:0000313" key="3">
    <source>
        <dbReference type="EMBL" id="QTE29045.1"/>
    </source>
</evidence>
<reference evidence="3" key="1">
    <citation type="submission" date="2021-03" db="EMBL/GenBank/DDBJ databases">
        <title>Pengzhenrongella sicca gen. nov., sp. nov., a new member of suborder Micrococcineae isolated from High-Arctic tundra soil.</title>
        <authorList>
            <person name="Peng F."/>
        </authorList>
    </citation>
    <scope>NUCLEOTIDE SEQUENCE</scope>
    <source>
        <strain evidence="3">LRZ-2</strain>
    </source>
</reference>
<dbReference type="Gene3D" id="3.30.450.20">
    <property type="entry name" value="PAS domain"/>
    <property type="match status" value="1"/>
</dbReference>
<proteinExistence type="predicted"/>
<dbReference type="Pfam" id="PF08448">
    <property type="entry name" value="PAS_4"/>
    <property type="match status" value="1"/>
</dbReference>
<keyword evidence="1" id="KW-0472">Membrane</keyword>
<dbReference type="CDD" id="cd01949">
    <property type="entry name" value="GGDEF"/>
    <property type="match status" value="1"/>
</dbReference>
<feature type="transmembrane region" description="Helical" evidence="1">
    <location>
        <begin position="141"/>
        <end position="162"/>
    </location>
</feature>
<dbReference type="PROSITE" id="PS50887">
    <property type="entry name" value="GGDEF"/>
    <property type="match status" value="1"/>
</dbReference>
<dbReference type="FunFam" id="3.30.70.270:FF:000001">
    <property type="entry name" value="Diguanylate cyclase domain protein"/>
    <property type="match status" value="1"/>
</dbReference>
<dbReference type="InterPro" id="IPR013656">
    <property type="entry name" value="PAS_4"/>
</dbReference>
<dbReference type="SUPFAM" id="SSF55785">
    <property type="entry name" value="PYP-like sensor domain (PAS domain)"/>
    <property type="match status" value="1"/>
</dbReference>
<accession>A0A8A4ZCD0</accession>
<evidence type="ECO:0000313" key="4">
    <source>
        <dbReference type="Proteomes" id="UP000663937"/>
    </source>
</evidence>
<dbReference type="AlphaFoldDB" id="A0A8A4ZCD0"/>
<dbReference type="InterPro" id="IPR029787">
    <property type="entry name" value="Nucleotide_cyclase"/>
</dbReference>
<feature type="transmembrane region" description="Helical" evidence="1">
    <location>
        <begin position="99"/>
        <end position="121"/>
    </location>
</feature>
<dbReference type="Gene3D" id="3.30.70.270">
    <property type="match status" value="1"/>
</dbReference>
<feature type="transmembrane region" description="Helical" evidence="1">
    <location>
        <begin position="6"/>
        <end position="24"/>
    </location>
</feature>
<dbReference type="Pfam" id="PF00990">
    <property type="entry name" value="GGDEF"/>
    <property type="match status" value="1"/>
</dbReference>
<dbReference type="PANTHER" id="PTHR45138:SF9">
    <property type="entry name" value="DIGUANYLATE CYCLASE DGCM-RELATED"/>
    <property type="match status" value="1"/>
</dbReference>
<dbReference type="InterPro" id="IPR000014">
    <property type="entry name" value="PAS"/>
</dbReference>
<gene>
    <name evidence="3" type="ORF">J4E96_17335</name>
</gene>
<dbReference type="PANTHER" id="PTHR45138">
    <property type="entry name" value="REGULATORY COMPONENTS OF SENSORY TRANSDUCTION SYSTEM"/>
    <property type="match status" value="1"/>
</dbReference>
<feature type="transmembrane region" description="Helical" evidence="1">
    <location>
        <begin position="68"/>
        <end position="87"/>
    </location>
</feature>
<dbReference type="GO" id="GO:0052621">
    <property type="term" value="F:diguanylate cyclase activity"/>
    <property type="evidence" value="ECO:0007669"/>
    <property type="project" value="TreeGrafter"/>
</dbReference>
<dbReference type="GO" id="GO:1902201">
    <property type="term" value="P:negative regulation of bacterial-type flagellum-dependent cell motility"/>
    <property type="evidence" value="ECO:0007669"/>
    <property type="project" value="TreeGrafter"/>
</dbReference>
<protein>
    <submittedName>
        <fullName evidence="3">Diguanylate cyclase</fullName>
    </submittedName>
</protein>
<dbReference type="SUPFAM" id="SSF55073">
    <property type="entry name" value="Nucleotide cyclase"/>
    <property type="match status" value="1"/>
</dbReference>
<name>A0A8A4ZCD0_9MICO</name>
<dbReference type="SMART" id="SM00267">
    <property type="entry name" value="GGDEF"/>
    <property type="match status" value="1"/>
</dbReference>
<keyword evidence="4" id="KW-1185">Reference proteome</keyword>
<keyword evidence="1" id="KW-1133">Transmembrane helix</keyword>
<evidence type="ECO:0000259" key="2">
    <source>
        <dbReference type="PROSITE" id="PS50887"/>
    </source>
</evidence>
<dbReference type="InterPro" id="IPR031621">
    <property type="entry name" value="HisKA_7TM"/>
</dbReference>
<feature type="transmembrane region" description="Helical" evidence="1">
    <location>
        <begin position="36"/>
        <end position="56"/>
    </location>
</feature>
<dbReference type="GO" id="GO:0043709">
    <property type="term" value="P:cell adhesion involved in single-species biofilm formation"/>
    <property type="evidence" value="ECO:0007669"/>
    <property type="project" value="TreeGrafter"/>
</dbReference>
<organism evidence="3 4">
    <name type="scientific">Pengzhenrongella sicca</name>
    <dbReference type="NCBI Taxonomy" id="2819238"/>
    <lineage>
        <taxon>Bacteria</taxon>
        <taxon>Bacillati</taxon>
        <taxon>Actinomycetota</taxon>
        <taxon>Actinomycetes</taxon>
        <taxon>Micrococcales</taxon>
        <taxon>Pengzhenrongella</taxon>
    </lineage>
</organism>
<dbReference type="KEGG" id="psic:J4E96_17335"/>
<evidence type="ECO:0000256" key="1">
    <source>
        <dbReference type="SAM" id="Phobius"/>
    </source>
</evidence>
<dbReference type="NCBIfam" id="TIGR00254">
    <property type="entry name" value="GGDEF"/>
    <property type="match status" value="1"/>
</dbReference>
<feature type="domain" description="GGDEF" evidence="2">
    <location>
        <begin position="377"/>
        <end position="507"/>
    </location>
</feature>
<dbReference type="InterPro" id="IPR043128">
    <property type="entry name" value="Rev_trsase/Diguanyl_cyclase"/>
</dbReference>
<dbReference type="EMBL" id="CP071868">
    <property type="protein sequence ID" value="QTE29045.1"/>
    <property type="molecule type" value="Genomic_DNA"/>
</dbReference>
<dbReference type="Proteomes" id="UP000663937">
    <property type="component" value="Chromosome"/>
</dbReference>
<dbReference type="GO" id="GO:0005886">
    <property type="term" value="C:plasma membrane"/>
    <property type="evidence" value="ECO:0007669"/>
    <property type="project" value="TreeGrafter"/>
</dbReference>
<keyword evidence="1" id="KW-0812">Transmembrane</keyword>
<dbReference type="InterPro" id="IPR000160">
    <property type="entry name" value="GGDEF_dom"/>
</dbReference>
<dbReference type="CDD" id="cd00130">
    <property type="entry name" value="PAS"/>
    <property type="match status" value="1"/>
</dbReference>